<evidence type="ECO:0000313" key="3">
    <source>
        <dbReference type="Proteomes" id="UP000614350"/>
    </source>
</evidence>
<gene>
    <name evidence="2" type="ORF">HZH66_007221</name>
</gene>
<feature type="compositionally biased region" description="Acidic residues" evidence="1">
    <location>
        <begin position="33"/>
        <end position="53"/>
    </location>
</feature>
<dbReference type="AlphaFoldDB" id="A0A834K0F5"/>
<accession>A0A834K0F5</accession>
<evidence type="ECO:0000256" key="1">
    <source>
        <dbReference type="SAM" id="MobiDB-lite"/>
    </source>
</evidence>
<protein>
    <submittedName>
        <fullName evidence="2">Uncharacterized protein</fullName>
    </submittedName>
</protein>
<dbReference type="Proteomes" id="UP000614350">
    <property type="component" value="Unassembled WGS sequence"/>
</dbReference>
<dbReference type="EMBL" id="JACSEA010000007">
    <property type="protein sequence ID" value="KAF7396359.1"/>
    <property type="molecule type" value="Genomic_DNA"/>
</dbReference>
<name>A0A834K0F5_VESVU</name>
<sequence length="82" mass="8985">MATATGQILMRKLSAEISAATYSTCLLLRVVVGEEEEEEEGEEGEEEEEEEEEEARRAVMNGPRLDARPAAVAPQSSSIMEN</sequence>
<organism evidence="2 3">
    <name type="scientific">Vespula vulgaris</name>
    <name type="common">Yellow jacket</name>
    <name type="synonym">Wasp</name>
    <dbReference type="NCBI Taxonomy" id="7454"/>
    <lineage>
        <taxon>Eukaryota</taxon>
        <taxon>Metazoa</taxon>
        <taxon>Ecdysozoa</taxon>
        <taxon>Arthropoda</taxon>
        <taxon>Hexapoda</taxon>
        <taxon>Insecta</taxon>
        <taxon>Pterygota</taxon>
        <taxon>Neoptera</taxon>
        <taxon>Endopterygota</taxon>
        <taxon>Hymenoptera</taxon>
        <taxon>Apocrita</taxon>
        <taxon>Aculeata</taxon>
        <taxon>Vespoidea</taxon>
        <taxon>Vespidae</taxon>
        <taxon>Vespinae</taxon>
        <taxon>Vespula</taxon>
    </lineage>
</organism>
<proteinExistence type="predicted"/>
<keyword evidence="3" id="KW-1185">Reference proteome</keyword>
<comment type="caution">
    <text evidence="2">The sequence shown here is derived from an EMBL/GenBank/DDBJ whole genome shotgun (WGS) entry which is preliminary data.</text>
</comment>
<reference evidence="2" key="1">
    <citation type="journal article" date="2020" name="G3 (Bethesda)">
        <title>High-Quality Assemblies for Three Invasive Social Wasps from the &lt;i&gt;Vespula&lt;/i&gt; Genus.</title>
        <authorList>
            <person name="Harrop T.W.R."/>
            <person name="Guhlin J."/>
            <person name="McLaughlin G.M."/>
            <person name="Permina E."/>
            <person name="Stockwell P."/>
            <person name="Gilligan J."/>
            <person name="Le Lec M.F."/>
            <person name="Gruber M.A.M."/>
            <person name="Quinn O."/>
            <person name="Lovegrove M."/>
            <person name="Duncan E.J."/>
            <person name="Remnant E.J."/>
            <person name="Van Eeckhoven J."/>
            <person name="Graham B."/>
            <person name="Knapp R.A."/>
            <person name="Langford K.W."/>
            <person name="Kronenberg Z."/>
            <person name="Press M.O."/>
            <person name="Eacker S.M."/>
            <person name="Wilson-Rankin E.E."/>
            <person name="Purcell J."/>
            <person name="Lester P.J."/>
            <person name="Dearden P.K."/>
        </authorList>
    </citation>
    <scope>NUCLEOTIDE SEQUENCE</scope>
    <source>
        <strain evidence="2">Marl-1</strain>
    </source>
</reference>
<evidence type="ECO:0000313" key="2">
    <source>
        <dbReference type="EMBL" id="KAF7396359.1"/>
    </source>
</evidence>
<feature type="region of interest" description="Disordered" evidence="1">
    <location>
        <begin position="33"/>
        <end position="82"/>
    </location>
</feature>